<feature type="compositionally biased region" description="Acidic residues" evidence="4">
    <location>
        <begin position="66"/>
        <end position="109"/>
    </location>
</feature>
<comment type="caution">
    <text evidence="5">The sequence shown here is derived from an EMBL/GenBank/DDBJ whole genome shotgun (WGS) entry which is preliminary data.</text>
</comment>
<dbReference type="SUPFAM" id="SSF50978">
    <property type="entry name" value="WD40 repeat-like"/>
    <property type="match status" value="1"/>
</dbReference>
<dbReference type="EMBL" id="MSFO01000002">
    <property type="protein sequence ID" value="PLB52984.1"/>
    <property type="molecule type" value="Genomic_DNA"/>
</dbReference>
<keyword evidence="3" id="KW-0539">Nucleus</keyword>
<dbReference type="GO" id="GO:0000127">
    <property type="term" value="C:transcription factor TFIIIC complex"/>
    <property type="evidence" value="ECO:0007669"/>
    <property type="project" value="TreeGrafter"/>
</dbReference>
<dbReference type="Gene3D" id="2.130.10.10">
    <property type="entry name" value="YVTN repeat-like/Quinoprotein amine dehydrogenase"/>
    <property type="match status" value="1"/>
</dbReference>
<dbReference type="OrthoDB" id="4703at2759"/>
<reference evidence="5 6" key="1">
    <citation type="submission" date="2016-12" db="EMBL/GenBank/DDBJ databases">
        <title>The genomes of Aspergillus section Nigri reveals drivers in fungal speciation.</title>
        <authorList>
            <consortium name="DOE Joint Genome Institute"/>
            <person name="Vesth T.C."/>
            <person name="Nybo J."/>
            <person name="Theobald S."/>
            <person name="Brandl J."/>
            <person name="Frisvad J.C."/>
            <person name="Nielsen K.F."/>
            <person name="Lyhne E.K."/>
            <person name="Kogle M.E."/>
            <person name="Kuo A."/>
            <person name="Riley R."/>
            <person name="Clum A."/>
            <person name="Nolan M."/>
            <person name="Lipzen A."/>
            <person name="Salamov A."/>
            <person name="Henrissat B."/>
            <person name="Wiebenga A."/>
            <person name="De Vries R.P."/>
            <person name="Grigoriev I.V."/>
            <person name="Mortensen U.H."/>
            <person name="Andersen M.R."/>
            <person name="Baker S.E."/>
        </authorList>
    </citation>
    <scope>NUCLEOTIDE SEQUENCE [LARGE SCALE GENOMIC DNA]</scope>
    <source>
        <strain evidence="5 6">IBT 23096</strain>
    </source>
</reference>
<organism evidence="5 6">
    <name type="scientific">Aspergillus steynii IBT 23096</name>
    <dbReference type="NCBI Taxonomy" id="1392250"/>
    <lineage>
        <taxon>Eukaryota</taxon>
        <taxon>Fungi</taxon>
        <taxon>Dikarya</taxon>
        <taxon>Ascomycota</taxon>
        <taxon>Pezizomycotina</taxon>
        <taxon>Eurotiomycetes</taxon>
        <taxon>Eurotiomycetidae</taxon>
        <taxon>Eurotiales</taxon>
        <taxon>Aspergillaceae</taxon>
        <taxon>Aspergillus</taxon>
        <taxon>Aspergillus subgen. Circumdati</taxon>
    </lineage>
</organism>
<dbReference type="VEuPathDB" id="FungiDB:P170DRAFT_444842"/>
<name>A0A2I2GJD3_9EURO</name>
<dbReference type="PANTHER" id="PTHR15052:SF2">
    <property type="entry name" value="GENERAL TRANSCRIPTION FACTOR 3C POLYPEPTIDE 2"/>
    <property type="match status" value="1"/>
</dbReference>
<dbReference type="InterPro" id="IPR015943">
    <property type="entry name" value="WD40/YVTN_repeat-like_dom_sf"/>
</dbReference>
<comment type="subcellular location">
    <subcellularLocation>
        <location evidence="1">Nucleus</location>
    </subcellularLocation>
</comment>
<dbReference type="InterPro" id="IPR036322">
    <property type="entry name" value="WD40_repeat_dom_sf"/>
</dbReference>
<evidence type="ECO:0000256" key="4">
    <source>
        <dbReference type="SAM" id="MobiDB-lite"/>
    </source>
</evidence>
<dbReference type="InterPro" id="IPR052416">
    <property type="entry name" value="GTF3C_component"/>
</dbReference>
<dbReference type="GeneID" id="36558361"/>
<sequence length="742" mass="82840">MPRTRRSNRQSGPRKYTNDPFEIAGVSDESNTEEPKPSRGKGKGKGVAAAPPPDSSSDEEFKADENDANDQEDNSEKEDEDDDDEEMIPDEEDDDEDEDEDNGSDEDAMSIDGDGRGKKNQKPLAARSQRAKQRPRGSMLPAAAETHSRGIWNPTEHVGKVEHLRVTFSTDERDLLAAVHARDQWSGGADSTFPTRSSLNRAQKASGYRYGLTFGAEPEDMKRESTRGWDWYYADDIGERFRKRQRIEKISEDEARRLYMPRSKEQDHTVLIGPVDGEQSEYQLPQHGSLNFGEAWAEGKDSARPKKKKRQGWIVNIGQKVKNMAWAPNQPGLTQYLAMAAPIREEQKEPYRHPSNSGAPAFTPSPPYPCALQLWMFKAAKEESFTKTLDMNFKPRLRLALCTEWGDLKKMAWCPMAREPRDEDEEDDLRNVGLLAGIWGDGCLRVIDVKLNRNPNKTEFLKVQSPVFEARPPSTVGTSLTWLSPSDIAVSCANGFVAVWSIAPTPNSPSNPLPYFYQPIHSTYILTIASGYPTHPHLLSTTSMDGGTRLWSLIDHNKNTVESSRMRVGSAHLSYSPMLQAFVSGDENDFARLLAVRRFFTTSAIARLPSTITALAPCSSWHPSTLYGSASGAVVAINPLKRVLHPKEKQWQQTWFTHEWVRGAEADSPGTSRFFDGYRAESASLLRNMAGDRKLVNGTMIITLYEEETHVTAVAWNPNQACAGWASAAVGCGLIRIEDLAM</sequence>
<protein>
    <submittedName>
        <fullName evidence="5">Putative transcription factor TFIIIC complex subunit Tfc6</fullName>
    </submittedName>
</protein>
<gene>
    <name evidence="5" type="ORF">P170DRAFT_444842</name>
</gene>
<evidence type="ECO:0000313" key="5">
    <source>
        <dbReference type="EMBL" id="PLB52984.1"/>
    </source>
</evidence>
<feature type="region of interest" description="Disordered" evidence="4">
    <location>
        <begin position="1"/>
        <end position="154"/>
    </location>
</feature>
<dbReference type="Proteomes" id="UP000234275">
    <property type="component" value="Unassembled WGS sequence"/>
</dbReference>
<evidence type="ECO:0000256" key="2">
    <source>
        <dbReference type="ARBA" id="ARBA00023163"/>
    </source>
</evidence>
<accession>A0A2I2GJD3</accession>
<evidence type="ECO:0000256" key="1">
    <source>
        <dbReference type="ARBA" id="ARBA00004123"/>
    </source>
</evidence>
<dbReference type="STRING" id="1392250.A0A2I2GJD3"/>
<dbReference type="PANTHER" id="PTHR15052">
    <property type="entry name" value="RNA POLYMERASE III TRANSCRIPTION INITIATION FACTOR COMPLEX SUBUNIT"/>
    <property type="match status" value="1"/>
</dbReference>
<proteinExistence type="predicted"/>
<dbReference type="AlphaFoldDB" id="A0A2I2GJD3"/>
<evidence type="ECO:0000256" key="3">
    <source>
        <dbReference type="ARBA" id="ARBA00023242"/>
    </source>
</evidence>
<keyword evidence="6" id="KW-1185">Reference proteome</keyword>
<keyword evidence="2" id="KW-0804">Transcription</keyword>
<evidence type="ECO:0000313" key="6">
    <source>
        <dbReference type="Proteomes" id="UP000234275"/>
    </source>
</evidence>
<dbReference type="RefSeq" id="XP_024708286.1">
    <property type="nucleotide sequence ID" value="XM_024850662.1"/>
</dbReference>
<dbReference type="GO" id="GO:0006383">
    <property type="term" value="P:transcription by RNA polymerase III"/>
    <property type="evidence" value="ECO:0007669"/>
    <property type="project" value="TreeGrafter"/>
</dbReference>
<dbReference type="GO" id="GO:0005634">
    <property type="term" value="C:nucleus"/>
    <property type="evidence" value="ECO:0007669"/>
    <property type="project" value="UniProtKB-SubCell"/>
</dbReference>